<dbReference type="CDD" id="cd08355">
    <property type="entry name" value="TioX_like"/>
    <property type="match status" value="1"/>
</dbReference>
<sequence length="144" mass="15688">MPSTIPTSPSTLMPAMRYRDANAAIEWLCNVFGFERHAVYPGPNNTVGHAELTLGGGMIMLGSGKDDEYGRGFTSPSEIGDKETRNVYIVVPDADAVYARAKAAGGRIVRELQNTDYGSREFSVKDPEGHSWSVGTYDPWKTQG</sequence>
<dbReference type="EMBL" id="CP121196">
    <property type="protein sequence ID" value="XBH18300.1"/>
    <property type="molecule type" value="Genomic_DNA"/>
</dbReference>
<evidence type="ECO:0000313" key="2">
    <source>
        <dbReference type="EMBL" id="XBH18300.1"/>
    </source>
</evidence>
<reference evidence="2" key="1">
    <citation type="submission" date="2023-03" db="EMBL/GenBank/DDBJ databases">
        <title>Edaphobacter sp.</title>
        <authorList>
            <person name="Huber K.J."/>
            <person name="Papendorf J."/>
            <person name="Pilke C."/>
            <person name="Bunk B."/>
            <person name="Sproeer C."/>
            <person name="Pester M."/>
        </authorList>
    </citation>
    <scope>NUCLEOTIDE SEQUENCE</scope>
    <source>
        <strain evidence="2">DSM 110680</strain>
    </source>
</reference>
<feature type="domain" description="VOC" evidence="1">
    <location>
        <begin position="10"/>
        <end position="137"/>
    </location>
</feature>
<dbReference type="Gene3D" id="3.30.720.120">
    <property type="match status" value="1"/>
</dbReference>
<evidence type="ECO:0000259" key="1">
    <source>
        <dbReference type="PROSITE" id="PS51819"/>
    </source>
</evidence>
<proteinExistence type="predicted"/>
<name>A0AAU7DLW0_9BACT</name>
<dbReference type="PROSITE" id="PS51819">
    <property type="entry name" value="VOC"/>
    <property type="match status" value="1"/>
</dbReference>
<dbReference type="Pfam" id="PF00903">
    <property type="entry name" value="Glyoxalase"/>
    <property type="match status" value="1"/>
</dbReference>
<dbReference type="AlphaFoldDB" id="A0AAU7DLW0"/>
<gene>
    <name evidence="2" type="ORF">P8935_02965</name>
</gene>
<dbReference type="InterPro" id="IPR037523">
    <property type="entry name" value="VOC_core"/>
</dbReference>
<dbReference type="Gene3D" id="3.30.720.110">
    <property type="match status" value="1"/>
</dbReference>
<organism evidence="2">
    <name type="scientific">Telmatobacter sp. DSM 110680</name>
    <dbReference type="NCBI Taxonomy" id="3036704"/>
    <lineage>
        <taxon>Bacteria</taxon>
        <taxon>Pseudomonadati</taxon>
        <taxon>Acidobacteriota</taxon>
        <taxon>Terriglobia</taxon>
        <taxon>Terriglobales</taxon>
        <taxon>Acidobacteriaceae</taxon>
        <taxon>Telmatobacter</taxon>
    </lineage>
</organism>
<protein>
    <submittedName>
        <fullName evidence="2">VOC family protein</fullName>
    </submittedName>
</protein>
<accession>A0AAU7DLW0</accession>
<dbReference type="SUPFAM" id="SSF54593">
    <property type="entry name" value="Glyoxalase/Bleomycin resistance protein/Dihydroxybiphenyl dioxygenase"/>
    <property type="match status" value="1"/>
</dbReference>
<dbReference type="RefSeq" id="WP_348263524.1">
    <property type="nucleotide sequence ID" value="NZ_CP121196.1"/>
</dbReference>
<dbReference type="PANTHER" id="PTHR34109">
    <property type="entry name" value="BNAUNNG04460D PROTEIN-RELATED"/>
    <property type="match status" value="1"/>
</dbReference>
<dbReference type="InterPro" id="IPR029068">
    <property type="entry name" value="Glyas_Bleomycin-R_OHBP_Dase"/>
</dbReference>
<dbReference type="InterPro" id="IPR004360">
    <property type="entry name" value="Glyas_Fos-R_dOase_dom"/>
</dbReference>
<dbReference type="PANTHER" id="PTHR34109:SF1">
    <property type="entry name" value="VOC DOMAIN-CONTAINING PROTEIN"/>
    <property type="match status" value="1"/>
</dbReference>